<feature type="compositionally biased region" description="Pro residues" evidence="1">
    <location>
        <begin position="371"/>
        <end position="385"/>
    </location>
</feature>
<comment type="caution">
    <text evidence="2">The sequence shown here is derived from an EMBL/GenBank/DDBJ whole genome shotgun (WGS) entry which is preliminary data.</text>
</comment>
<evidence type="ECO:0000256" key="1">
    <source>
        <dbReference type="SAM" id="MobiDB-lite"/>
    </source>
</evidence>
<name>A0A1X2GIY9_9FUNG</name>
<evidence type="ECO:0000313" key="3">
    <source>
        <dbReference type="Proteomes" id="UP000242146"/>
    </source>
</evidence>
<keyword evidence="3" id="KW-1185">Reference proteome</keyword>
<feature type="region of interest" description="Disordered" evidence="1">
    <location>
        <begin position="334"/>
        <end position="385"/>
    </location>
</feature>
<evidence type="ECO:0000313" key="2">
    <source>
        <dbReference type="EMBL" id="ORX54622.1"/>
    </source>
</evidence>
<organism evidence="2 3">
    <name type="scientific">Hesseltinella vesiculosa</name>
    <dbReference type="NCBI Taxonomy" id="101127"/>
    <lineage>
        <taxon>Eukaryota</taxon>
        <taxon>Fungi</taxon>
        <taxon>Fungi incertae sedis</taxon>
        <taxon>Mucoromycota</taxon>
        <taxon>Mucoromycotina</taxon>
        <taxon>Mucoromycetes</taxon>
        <taxon>Mucorales</taxon>
        <taxon>Cunninghamellaceae</taxon>
        <taxon>Hesseltinella</taxon>
    </lineage>
</organism>
<accession>A0A1X2GIY9</accession>
<dbReference type="Proteomes" id="UP000242146">
    <property type="component" value="Unassembled WGS sequence"/>
</dbReference>
<feature type="region of interest" description="Disordered" evidence="1">
    <location>
        <begin position="285"/>
        <end position="320"/>
    </location>
</feature>
<feature type="region of interest" description="Disordered" evidence="1">
    <location>
        <begin position="248"/>
        <end position="271"/>
    </location>
</feature>
<dbReference type="AlphaFoldDB" id="A0A1X2GIY9"/>
<sequence>MTLSQDQPTFSPAPSMSPLYEQLLKRPFPDTVSAINYCRKMCAEFGFTVKQEASANRNIYVYCSREGLPDSQRHPKTTPQRKRPSKRCDCRWRIVLSENDQQQWEFRKSMNPNASEHNHDMMSPDEMVKAWPVEVNDMIIYLAQQHLQTHEIRDAVKRRFPDISWNERRFYNRLTEERKRIRQRYTVDRTRRLLTLSAQLCALVASNEEWAQCVQGDMQRMVDNFTCLMGDGSPTSDLQMDWIQNIESPARASTNPPEESPSKKRKLPTVKGIQTVAVPSFHLFVRSARSPPQRSPESTTLSSPPPHMPSILPPNPTMHVITPNINNNAFLLASPTSSSSSSSRPFRIDMRYSPPPAAAQQPADDASFMLSPPPAPSLPPPQPSQPSYYPYPNPFMPDLMDIVSPPTTNAVHPSRLPATPVSTSTTSASTHPLPPRSLQEYPTDRYDPMLRVTDNAYY</sequence>
<dbReference type="OrthoDB" id="5573160at2759"/>
<dbReference type="EMBL" id="MCGT01000013">
    <property type="protein sequence ID" value="ORX54622.1"/>
    <property type="molecule type" value="Genomic_DNA"/>
</dbReference>
<dbReference type="STRING" id="101127.A0A1X2GIY9"/>
<reference evidence="2 3" key="1">
    <citation type="submission" date="2016-07" db="EMBL/GenBank/DDBJ databases">
        <title>Pervasive Adenine N6-methylation of Active Genes in Fungi.</title>
        <authorList>
            <consortium name="DOE Joint Genome Institute"/>
            <person name="Mondo S.J."/>
            <person name="Dannebaum R.O."/>
            <person name="Kuo R.C."/>
            <person name="Labutti K."/>
            <person name="Haridas S."/>
            <person name="Kuo A."/>
            <person name="Salamov A."/>
            <person name="Ahrendt S.R."/>
            <person name="Lipzen A."/>
            <person name="Sullivan W."/>
            <person name="Andreopoulos W.B."/>
            <person name="Clum A."/>
            <person name="Lindquist E."/>
            <person name="Daum C."/>
            <person name="Ramamoorthy G.K."/>
            <person name="Gryganskyi A."/>
            <person name="Culley D."/>
            <person name="Magnuson J.K."/>
            <person name="James T.Y."/>
            <person name="O'Malley M.A."/>
            <person name="Stajich J.E."/>
            <person name="Spatafora J.W."/>
            <person name="Visel A."/>
            <person name="Grigoriev I.V."/>
        </authorList>
    </citation>
    <scope>NUCLEOTIDE SEQUENCE [LARGE SCALE GENOMIC DNA]</scope>
    <source>
        <strain evidence="2 3">NRRL 3301</strain>
    </source>
</reference>
<gene>
    <name evidence="2" type="ORF">DM01DRAFT_1407444</name>
</gene>
<feature type="region of interest" description="Disordered" evidence="1">
    <location>
        <begin position="417"/>
        <end position="442"/>
    </location>
</feature>
<proteinExistence type="predicted"/>
<feature type="compositionally biased region" description="Low complexity" evidence="1">
    <location>
        <begin position="417"/>
        <end position="431"/>
    </location>
</feature>
<feature type="compositionally biased region" description="Polar residues" evidence="1">
    <location>
        <begin position="248"/>
        <end position="257"/>
    </location>
</feature>
<feature type="compositionally biased region" description="Pro residues" evidence="1">
    <location>
        <begin position="303"/>
        <end position="316"/>
    </location>
</feature>
<protein>
    <recommendedName>
        <fullName evidence="4">FAR1 domain-containing protein</fullName>
    </recommendedName>
</protein>
<evidence type="ECO:0008006" key="4">
    <source>
        <dbReference type="Google" id="ProtNLM"/>
    </source>
</evidence>